<keyword evidence="1" id="KW-0315">Glutamine amidotransferase</keyword>
<dbReference type="Pfam" id="PF13500">
    <property type="entry name" value="AAA_26"/>
    <property type="match status" value="1"/>
</dbReference>
<dbReference type="Gene3D" id="3.40.50.300">
    <property type="entry name" value="P-loop containing nucleotide triphosphate hydrolases"/>
    <property type="match status" value="1"/>
</dbReference>
<evidence type="ECO:0000256" key="1">
    <source>
        <dbReference type="ARBA" id="ARBA00022962"/>
    </source>
</evidence>
<protein>
    <recommendedName>
        <fullName evidence="4">DRTGG domain-containing protein</fullName>
    </recommendedName>
</protein>
<gene>
    <name evidence="3" type="ORF">LGLO00237_LOCUS23917</name>
</gene>
<dbReference type="EMBL" id="HBIV01033531">
    <property type="protein sequence ID" value="CAE0672267.1"/>
    <property type="molecule type" value="Transcribed_RNA"/>
</dbReference>
<evidence type="ECO:0008006" key="4">
    <source>
        <dbReference type="Google" id="ProtNLM"/>
    </source>
</evidence>
<sequence>MMKLGSAAAVASGFVGVAALLYYERWKRLELEARVDAMMAEEGKDAQKRNKKSGSGARYPPGVKALIMVSGESSQVGKSSVCLGLLGSILEKGLATPDEVAYIKPATQCEKPTLISKFCRSKNVESVPIGPVVFFSGFTRSFVEGSQGTSEQWLDKVYEAVYKLAQGKKYVIVDGVGYPSVGSICGLSNAHIANKLNAPVLLVGKKGVGDAVDTTNRNIAFFETLGVTVLGSVFNRLSDTGYYALEKCKHTVTMFFTKFKPEHTVYGFIPEAKELVGANEAPTKPSSDQRAPGKEKVGLKASDDVRMDASDEAKASIFIKLFSEHVDLKALLVHAENSFQGRAQISSPPPAGKPSSAAVPDSRAEIERQAKAGGAKGG</sequence>
<evidence type="ECO:0000313" key="3">
    <source>
        <dbReference type="EMBL" id="CAE0672267.1"/>
    </source>
</evidence>
<dbReference type="PANTHER" id="PTHR21343">
    <property type="entry name" value="DETHIOBIOTIN SYNTHETASE"/>
    <property type="match status" value="1"/>
</dbReference>
<dbReference type="AlphaFoldDB" id="A0A7S3Z5C0"/>
<feature type="region of interest" description="Disordered" evidence="2">
    <location>
        <begin position="341"/>
        <end position="378"/>
    </location>
</feature>
<proteinExistence type="predicted"/>
<evidence type="ECO:0000256" key="2">
    <source>
        <dbReference type="SAM" id="MobiDB-lite"/>
    </source>
</evidence>
<dbReference type="SUPFAM" id="SSF52540">
    <property type="entry name" value="P-loop containing nucleoside triphosphate hydrolases"/>
    <property type="match status" value="1"/>
</dbReference>
<name>A0A7S3Z5C0_9EUKA</name>
<dbReference type="PANTHER" id="PTHR21343:SF10">
    <property type="entry name" value="DRTGG DOMAIN-CONTAINING PROTEIN"/>
    <property type="match status" value="1"/>
</dbReference>
<organism evidence="3">
    <name type="scientific">Lotharella globosa</name>
    <dbReference type="NCBI Taxonomy" id="91324"/>
    <lineage>
        <taxon>Eukaryota</taxon>
        <taxon>Sar</taxon>
        <taxon>Rhizaria</taxon>
        <taxon>Cercozoa</taxon>
        <taxon>Chlorarachniophyceae</taxon>
        <taxon>Lotharella</taxon>
    </lineage>
</organism>
<accession>A0A7S3Z5C0</accession>
<dbReference type="CDD" id="cd03109">
    <property type="entry name" value="DTBS"/>
    <property type="match status" value="1"/>
</dbReference>
<reference evidence="3" key="1">
    <citation type="submission" date="2021-01" db="EMBL/GenBank/DDBJ databases">
        <authorList>
            <person name="Corre E."/>
            <person name="Pelletier E."/>
            <person name="Niang G."/>
            <person name="Scheremetjew M."/>
            <person name="Finn R."/>
            <person name="Kale V."/>
            <person name="Holt S."/>
            <person name="Cochrane G."/>
            <person name="Meng A."/>
            <person name="Brown T."/>
            <person name="Cohen L."/>
        </authorList>
    </citation>
    <scope>NUCLEOTIDE SEQUENCE</scope>
    <source>
        <strain evidence="3">CCCM811</strain>
    </source>
</reference>
<dbReference type="InterPro" id="IPR027417">
    <property type="entry name" value="P-loop_NTPase"/>
</dbReference>